<dbReference type="Proteomes" id="UP001196413">
    <property type="component" value="Unassembled WGS sequence"/>
</dbReference>
<dbReference type="SUPFAM" id="SSF47862">
    <property type="entry name" value="Saposin"/>
    <property type="match status" value="1"/>
</dbReference>
<accession>A0AAD5QBX6</accession>
<dbReference type="InterPro" id="IPR008139">
    <property type="entry name" value="SaposinB_dom"/>
</dbReference>
<evidence type="ECO:0000313" key="4">
    <source>
        <dbReference type="EMBL" id="KAJ1345927.1"/>
    </source>
</evidence>
<feature type="signal peptide" evidence="2">
    <location>
        <begin position="1"/>
        <end position="16"/>
    </location>
</feature>
<protein>
    <recommendedName>
        <fullName evidence="3">Saposin B-type domain-containing protein</fullName>
    </recommendedName>
</protein>
<evidence type="ECO:0000256" key="1">
    <source>
        <dbReference type="ARBA" id="ARBA00023157"/>
    </source>
</evidence>
<evidence type="ECO:0000256" key="2">
    <source>
        <dbReference type="SAM" id="SignalP"/>
    </source>
</evidence>
<sequence length="106" mass="12569">MFNVLIIVFVFHIHIAEQCMREREKVHNDTLCDSCEHFLSVLKLEVPRKLESVLEKTRETAREYVPYYNSIDGYICDFFGKSLHRLSTMLFSNLYPRQVCAMIMLC</sequence>
<proteinExistence type="predicted"/>
<gene>
    <name evidence="4" type="ORF">KIN20_000567</name>
</gene>
<keyword evidence="5" id="KW-1185">Reference proteome</keyword>
<organism evidence="4 5">
    <name type="scientific">Parelaphostrongylus tenuis</name>
    <name type="common">Meningeal worm</name>
    <dbReference type="NCBI Taxonomy" id="148309"/>
    <lineage>
        <taxon>Eukaryota</taxon>
        <taxon>Metazoa</taxon>
        <taxon>Ecdysozoa</taxon>
        <taxon>Nematoda</taxon>
        <taxon>Chromadorea</taxon>
        <taxon>Rhabditida</taxon>
        <taxon>Rhabditina</taxon>
        <taxon>Rhabditomorpha</taxon>
        <taxon>Strongyloidea</taxon>
        <taxon>Metastrongylidae</taxon>
        <taxon>Parelaphostrongylus</taxon>
    </lineage>
</organism>
<feature type="chain" id="PRO_5042140585" description="Saposin B-type domain-containing protein" evidence="2">
    <location>
        <begin position="17"/>
        <end position="106"/>
    </location>
</feature>
<keyword evidence="1" id="KW-1015">Disulfide bond</keyword>
<comment type="caution">
    <text evidence="4">The sequence shown here is derived from an EMBL/GenBank/DDBJ whole genome shotgun (WGS) entry which is preliminary data.</text>
</comment>
<dbReference type="AlphaFoldDB" id="A0AAD5QBX6"/>
<evidence type="ECO:0000259" key="3">
    <source>
        <dbReference type="PROSITE" id="PS50015"/>
    </source>
</evidence>
<dbReference type="PROSITE" id="PS50015">
    <property type="entry name" value="SAP_B"/>
    <property type="match status" value="1"/>
</dbReference>
<reference evidence="4" key="1">
    <citation type="submission" date="2021-06" db="EMBL/GenBank/DDBJ databases">
        <title>Parelaphostrongylus tenuis whole genome reference sequence.</title>
        <authorList>
            <person name="Garwood T.J."/>
            <person name="Larsen P.A."/>
            <person name="Fountain-Jones N.M."/>
            <person name="Garbe J.R."/>
            <person name="Macchietto M.G."/>
            <person name="Kania S.A."/>
            <person name="Gerhold R.W."/>
            <person name="Richards J.E."/>
            <person name="Wolf T.M."/>
        </authorList>
    </citation>
    <scope>NUCLEOTIDE SEQUENCE</scope>
    <source>
        <strain evidence="4">MNPRO001-30</strain>
        <tissue evidence="4">Meninges</tissue>
    </source>
</reference>
<name>A0AAD5QBX6_PARTN</name>
<evidence type="ECO:0000313" key="5">
    <source>
        <dbReference type="Proteomes" id="UP001196413"/>
    </source>
</evidence>
<dbReference type="InterPro" id="IPR011001">
    <property type="entry name" value="Saposin-like"/>
</dbReference>
<keyword evidence="2" id="KW-0732">Signal</keyword>
<dbReference type="EMBL" id="JAHQIW010000085">
    <property type="protein sequence ID" value="KAJ1345927.1"/>
    <property type="molecule type" value="Genomic_DNA"/>
</dbReference>
<feature type="domain" description="Saposin B-type" evidence="3">
    <location>
        <begin position="28"/>
        <end position="106"/>
    </location>
</feature>